<accession>E7EKV1</accession>
<evidence type="ECO:0000313" key="1">
    <source>
        <dbReference type="EMBL" id="ADV36456.1"/>
    </source>
</evidence>
<organism evidence="1">
    <name type="scientific">Edwardsiella phage eiDWF</name>
    <dbReference type="NCBI Taxonomy" id="945084"/>
    <lineage>
        <taxon>Viruses</taxon>
    </lineage>
</organism>
<gene>
    <name evidence="1" type="primary">eiDWFOrf8</name>
</gene>
<reference evidence="1" key="1">
    <citation type="submission" date="2010-12" db="EMBL/GenBank/DDBJ databases">
        <authorList>
            <person name="Carrias A.A."/>
            <person name="Welch T.J."/>
            <person name="Waldbieser G.C."/>
            <person name="Mead D.A."/>
            <person name="Terhune J.S."/>
            <person name="Liles M.R."/>
        </authorList>
    </citation>
    <scope>NUCLEOTIDE SEQUENCE</scope>
</reference>
<name>E7EKV1_9VIRU</name>
<proteinExistence type="predicted"/>
<sequence>MAAHDKCEYLAYNGPSAPASADDRDTATLLCLNAVTVAEENPGVSVDVLRGILSLQGAMQHNPEKEADHRWRSLAILHGFNIQRGNYNTGGAK</sequence>
<reference evidence="1" key="2">
    <citation type="journal article" date="2011" name="Virol. J.">
        <title>Comparative genomic analysis of bacteriophages specific to the channel catfish pathogen Edwardsiella ictaluri.</title>
        <authorList>
            <person name="Carrias A."/>
            <person name="Welch T.J."/>
            <person name="Waldbieser G.C."/>
            <person name="Mead D.A."/>
            <person name="Terhune J.S."/>
            <person name="Liles M.R."/>
        </authorList>
    </citation>
    <scope>NUCLEOTIDE SEQUENCE</scope>
</reference>
<protein>
    <submittedName>
        <fullName evidence="1">Uncharacterized protein eiDWFOrf8</fullName>
    </submittedName>
</protein>
<dbReference type="EMBL" id="HQ824609">
    <property type="protein sequence ID" value="ADV36456.1"/>
    <property type="molecule type" value="Genomic_DNA"/>
</dbReference>